<evidence type="ECO:0000313" key="1">
    <source>
        <dbReference type="EMBL" id="UXX81626.1"/>
    </source>
</evidence>
<accession>A0ABY6D655</accession>
<organism evidence="1 2">
    <name type="scientific">Roseovarius pelagicus</name>
    <dbReference type="NCBI Taxonomy" id="2980108"/>
    <lineage>
        <taxon>Bacteria</taxon>
        <taxon>Pseudomonadati</taxon>
        <taxon>Pseudomonadota</taxon>
        <taxon>Alphaproteobacteria</taxon>
        <taxon>Rhodobacterales</taxon>
        <taxon>Roseobacteraceae</taxon>
        <taxon>Roseovarius</taxon>
    </lineage>
</organism>
<evidence type="ECO:0000313" key="2">
    <source>
        <dbReference type="Proteomes" id="UP001064087"/>
    </source>
</evidence>
<dbReference type="EMBL" id="CP106738">
    <property type="protein sequence ID" value="UXX81626.1"/>
    <property type="molecule type" value="Genomic_DNA"/>
</dbReference>
<protein>
    <submittedName>
        <fullName evidence="1">Uncharacterized protein</fullName>
    </submittedName>
</protein>
<keyword evidence="2" id="KW-1185">Reference proteome</keyword>
<proteinExistence type="predicted"/>
<dbReference type="Proteomes" id="UP001064087">
    <property type="component" value="Chromosome"/>
</dbReference>
<gene>
    <name evidence="1" type="ORF">N7U68_10795</name>
</gene>
<dbReference type="RefSeq" id="WP_263046801.1">
    <property type="nucleotide sequence ID" value="NZ_CP106738.1"/>
</dbReference>
<name>A0ABY6D655_9RHOB</name>
<sequence>MRRLLRWTGRLALLMVALIAALLLPVGYVEVACRGNTPTDQTYVPILPPDHHRPEARTLLTYPEWHIVHAYDDYAKVIDQNDPHAYGFLNAIGGFWSSLCAVSQQSAQHGGFAWETKQMVYTIGVSFTAELLAKAAYEETIGRLFAILRGETRAPLDDISADQAAAYARFLQQVPWYKWDFRSDAQALGTASSGSLRDVERRIALGIEYRTKAAYAGLIEQAVGQVGADNIRLRMLLVGLSSETLGALPDVQVIETRPEGTIIETPRYRVLTELLQDMALAGADFVEIAGNDDILLTATSANPAAPGALHSFARQGYGDHRHLILLKVRDLATRLRTMQGSDLRLKHIHDY</sequence>
<reference evidence="1" key="1">
    <citation type="submission" date="2022-10" db="EMBL/GenBank/DDBJ databases">
        <title>Roseovarius pelagicus sp. nov., isolated from Arctic seawater.</title>
        <authorList>
            <person name="Hong Y.W."/>
            <person name="Hwang C.Y."/>
        </authorList>
    </citation>
    <scope>NUCLEOTIDE SEQUENCE</scope>
    <source>
        <strain evidence="1">HL-MP18</strain>
    </source>
</reference>